<dbReference type="AlphaFoldDB" id="A0A2Z3YWJ5"/>
<feature type="region of interest" description="Disordered" evidence="1">
    <location>
        <begin position="659"/>
        <end position="694"/>
    </location>
</feature>
<keyword evidence="5" id="KW-1185">Reference proteome</keyword>
<feature type="compositionally biased region" description="Low complexity" evidence="1">
    <location>
        <begin position="372"/>
        <end position="383"/>
    </location>
</feature>
<accession>A0A2Z3YWJ5</accession>
<dbReference type="RefSeq" id="WP_110481222.1">
    <property type="nucleotide sequence ID" value="NZ_CP024988.1"/>
</dbReference>
<evidence type="ECO:0000256" key="1">
    <source>
        <dbReference type="SAM" id="MobiDB-lite"/>
    </source>
</evidence>
<feature type="signal peptide" evidence="2">
    <location>
        <begin position="1"/>
        <end position="30"/>
    </location>
</feature>
<dbReference type="GO" id="GO:0015833">
    <property type="term" value="P:peptide transport"/>
    <property type="evidence" value="ECO:0007669"/>
    <property type="project" value="TreeGrafter"/>
</dbReference>
<dbReference type="SUPFAM" id="SSF53850">
    <property type="entry name" value="Periplasmic binding protein-like II"/>
    <property type="match status" value="1"/>
</dbReference>
<feature type="region of interest" description="Disordered" evidence="1">
    <location>
        <begin position="483"/>
        <end position="568"/>
    </location>
</feature>
<dbReference type="InterPro" id="IPR039424">
    <property type="entry name" value="SBP_5"/>
</dbReference>
<feature type="compositionally biased region" description="Low complexity" evidence="1">
    <location>
        <begin position="488"/>
        <end position="521"/>
    </location>
</feature>
<dbReference type="Proteomes" id="UP000247696">
    <property type="component" value="Chromosome"/>
</dbReference>
<proteinExistence type="predicted"/>
<dbReference type="Gene3D" id="3.10.105.10">
    <property type="entry name" value="Dipeptide-binding Protein, Domain 3"/>
    <property type="match status" value="1"/>
</dbReference>
<keyword evidence="2" id="KW-0732">Signal</keyword>
<feature type="compositionally biased region" description="Low complexity" evidence="1">
    <location>
        <begin position="535"/>
        <end position="551"/>
    </location>
</feature>
<evidence type="ECO:0000313" key="4">
    <source>
        <dbReference type="EMBL" id="AWT25793.1"/>
    </source>
</evidence>
<dbReference type="InterPro" id="IPR000914">
    <property type="entry name" value="SBP_5_dom"/>
</dbReference>
<dbReference type="PANTHER" id="PTHR30290">
    <property type="entry name" value="PERIPLASMIC BINDING COMPONENT OF ABC TRANSPORTER"/>
    <property type="match status" value="1"/>
</dbReference>
<dbReference type="EMBL" id="CP024988">
    <property type="protein sequence ID" value="AWT25793.1"/>
    <property type="molecule type" value="Genomic_DNA"/>
</dbReference>
<dbReference type="PANTHER" id="PTHR30290:SF65">
    <property type="entry name" value="MONOACYL PHOSPHATIDYLINOSITOL TETRAMANNOSIDE-BINDING PROTEIN LPQW-RELATED"/>
    <property type="match status" value="1"/>
</dbReference>
<dbReference type="Gene3D" id="3.90.76.10">
    <property type="entry name" value="Dipeptide-binding Protein, Domain 1"/>
    <property type="match status" value="1"/>
</dbReference>
<evidence type="ECO:0000313" key="5">
    <source>
        <dbReference type="Proteomes" id="UP000247696"/>
    </source>
</evidence>
<dbReference type="CDD" id="cd08501">
    <property type="entry name" value="PBP2_Lpqw"/>
    <property type="match status" value="1"/>
</dbReference>
<feature type="region of interest" description="Disordered" evidence="1">
    <location>
        <begin position="348"/>
        <end position="416"/>
    </location>
</feature>
<feature type="chain" id="PRO_5016395259" evidence="2">
    <location>
        <begin position="31"/>
        <end position="694"/>
    </location>
</feature>
<feature type="compositionally biased region" description="Low complexity" evidence="1">
    <location>
        <begin position="665"/>
        <end position="683"/>
    </location>
</feature>
<evidence type="ECO:0000259" key="3">
    <source>
        <dbReference type="Pfam" id="PF00496"/>
    </source>
</evidence>
<gene>
    <name evidence="4" type="ORF">Csp1_09870</name>
</gene>
<dbReference type="STRING" id="1737425.GCA_900049755_00301"/>
<feature type="domain" description="Solute-binding protein family 5" evidence="3">
    <location>
        <begin position="138"/>
        <end position="462"/>
    </location>
</feature>
<dbReference type="Pfam" id="PF00496">
    <property type="entry name" value="SBP_bac_5"/>
    <property type="match status" value="1"/>
</dbReference>
<dbReference type="GO" id="GO:1904680">
    <property type="term" value="F:peptide transmembrane transporter activity"/>
    <property type="evidence" value="ECO:0007669"/>
    <property type="project" value="TreeGrafter"/>
</dbReference>
<organism evidence="4 5">
    <name type="scientific">Corynebacterium provencense</name>
    <dbReference type="NCBI Taxonomy" id="1737425"/>
    <lineage>
        <taxon>Bacteria</taxon>
        <taxon>Bacillati</taxon>
        <taxon>Actinomycetota</taxon>
        <taxon>Actinomycetes</taxon>
        <taxon>Mycobacteriales</taxon>
        <taxon>Corynebacteriaceae</taxon>
        <taxon>Corynebacterium</taxon>
    </lineage>
</organism>
<reference evidence="5" key="1">
    <citation type="submission" date="2017-11" db="EMBL/GenBank/DDBJ databases">
        <title>Otitis media/interna in a cat caused by the recently described species Corynebacterium provencense.</title>
        <authorList>
            <person name="Kittl S."/>
            <person name="Brodard I."/>
            <person name="Rychener L."/>
            <person name="Jores J."/>
            <person name="Roosje P."/>
            <person name="Gobeli Brawand S."/>
        </authorList>
    </citation>
    <scope>NUCLEOTIDE SEQUENCE [LARGE SCALE GENOMIC DNA]</scope>
    <source>
        <strain evidence="5">17KM38</strain>
    </source>
</reference>
<dbReference type="OrthoDB" id="9803988at2"/>
<dbReference type="KEGG" id="cpre:Csp1_09870"/>
<evidence type="ECO:0000256" key="2">
    <source>
        <dbReference type="SAM" id="SignalP"/>
    </source>
</evidence>
<protein>
    <submittedName>
        <fullName evidence="4">Putative monoacyl phosphatidylinositol tetramannoside-binding protein LpqW</fullName>
    </submittedName>
</protein>
<name>A0A2Z3YWJ5_9CORY</name>
<feature type="region of interest" description="Disordered" evidence="1">
    <location>
        <begin position="28"/>
        <end position="55"/>
    </location>
</feature>
<sequence length="694" mass="71779">MEEQYCSRRRPVVVGAAVLAASLTLTGCQARPGDAPTVQEPRQTTTTAPADADDDRAEELRTVTVGVDDVPTDLNPHLVGSRSTATSVVAALTLPSAFTALPGEEHRSELNTDLLTSVTVTEGEPAAPTAVRYEISAAAQWSDGTPVTGSDFEYLRQQMTTAPGVAAPADYAAVERIDVTVGGRTVDVTFTRPDPDWRELFSDLLPSHIYRSEDRDFSTMMEGVPAASGGVFRVRAVDTTRGVIELERNERFWGQSPARTDKLVLSEVPDTRTGAQMLRNGQLQMLVTGRQGVTGESLSTVPGVQVRTMTRPAELTLTFNTTSPRTSSAANRAVIADAVDADSVARIVSGDPGATAPDPLPAGEGSGGTSGGTTVDTADGTAGESRRTRPSSAMAPVPTPDSGLSPLRIGADSTDDTAVEAARRVVDQLTAAGIDATVVTRPSSELYGAFLPSGEVDAVVAWQEPPTSLTSLRSRYGCDTADRAVSQPTSSLPPVTATPATSTPATSTPAPTGTGEPTDAADLTSRPGQQESVEPADPSAGPGTAATTTAPQGEDAAPDEPSGRSENISGLCSAAVDAAVDAGFAAVAEDAVLYTGDDVTDGTVQATLGRVRELVGRQHIDVPLMEDSQVIAVGRDLVGPSPRLADWALDRETGPFVGAGVWRRTGAPGSTGASTGSSSQAPGKNEQTHEQETP</sequence>